<dbReference type="EMBL" id="OU015567">
    <property type="protein sequence ID" value="CAG5109641.1"/>
    <property type="molecule type" value="Genomic_DNA"/>
</dbReference>
<reference evidence="1 2" key="1">
    <citation type="submission" date="2021-04" db="EMBL/GenBank/DDBJ databases">
        <authorList>
            <person name="Bliznina A."/>
        </authorList>
    </citation>
    <scope>NUCLEOTIDE SEQUENCE [LARGE SCALE GENOMIC DNA]</scope>
</reference>
<name>A0ABN7SY18_OIKDI</name>
<proteinExistence type="predicted"/>
<protein>
    <submittedName>
        <fullName evidence="1">Oidioi.mRNA.OKI2018_I69.chr2.g4156.t1.cds</fullName>
    </submittedName>
</protein>
<keyword evidence="2" id="KW-1185">Reference proteome</keyword>
<accession>A0ABN7SY18</accession>
<sequence>MKYFLFVIGISGWHNDDTTSYFYTTTIYTTTTREPTTTTQGSTTSLYFDCGGKITSAQTITSPLFPLVYPDQGSSDYDLGYDGFSFEIIPFTKKYFKRQIQAEIKAIIALLPGVLPRFKERFTAKMRRIMSKLKSPKEETLCFEENGFSSKQEMMIKPDFVQIGFLCEKNIKLNEAINSFAANYACDGGGKLFQNVIRRAEKARDFFIRKQNC</sequence>
<organism evidence="1 2">
    <name type="scientific">Oikopleura dioica</name>
    <name type="common">Tunicate</name>
    <dbReference type="NCBI Taxonomy" id="34765"/>
    <lineage>
        <taxon>Eukaryota</taxon>
        <taxon>Metazoa</taxon>
        <taxon>Chordata</taxon>
        <taxon>Tunicata</taxon>
        <taxon>Appendicularia</taxon>
        <taxon>Copelata</taxon>
        <taxon>Oikopleuridae</taxon>
        <taxon>Oikopleura</taxon>
    </lineage>
</organism>
<dbReference type="Proteomes" id="UP001158576">
    <property type="component" value="Chromosome 2"/>
</dbReference>
<evidence type="ECO:0000313" key="1">
    <source>
        <dbReference type="EMBL" id="CAG5109641.1"/>
    </source>
</evidence>
<evidence type="ECO:0000313" key="2">
    <source>
        <dbReference type="Proteomes" id="UP001158576"/>
    </source>
</evidence>
<gene>
    <name evidence="1" type="ORF">OKIOD_LOCUS12921</name>
</gene>